<feature type="signal peptide" evidence="2">
    <location>
        <begin position="1"/>
        <end position="25"/>
    </location>
</feature>
<comment type="caution">
    <text evidence="4">The sequence shown here is derived from an EMBL/GenBank/DDBJ whole genome shotgun (WGS) entry which is preliminary data.</text>
</comment>
<reference evidence="4 5" key="1">
    <citation type="submission" date="2022-11" db="EMBL/GenBank/DDBJ databases">
        <title>Minimal conservation of predation-associated metabolite biosynthetic gene clusters underscores biosynthetic potential of Myxococcota including descriptions for ten novel species: Archangium lansinium sp. nov., Myxococcus landrumus sp. nov., Nannocystis bai.</title>
        <authorList>
            <person name="Ahearne A."/>
            <person name="Stevens C."/>
            <person name="Dowd S."/>
        </authorList>
    </citation>
    <scope>NUCLEOTIDE SEQUENCE [LARGE SCALE GENOMIC DNA]</scope>
    <source>
        <strain evidence="4 5">RJM3</strain>
    </source>
</reference>
<dbReference type="SMART" id="SM00327">
    <property type="entry name" value="VWA"/>
    <property type="match status" value="1"/>
</dbReference>
<dbReference type="PANTHER" id="PTHR10579:SF43">
    <property type="entry name" value="ZINC FINGER (C3HC4-TYPE RING FINGER) FAMILY PROTEIN"/>
    <property type="match status" value="1"/>
</dbReference>
<protein>
    <submittedName>
        <fullName evidence="4">VWA domain-containing protein</fullName>
    </submittedName>
</protein>
<accession>A0ABT5EKP2</accession>
<keyword evidence="5" id="KW-1185">Reference proteome</keyword>
<proteinExistence type="predicted"/>
<keyword evidence="1" id="KW-0812">Transmembrane</keyword>
<dbReference type="InterPro" id="IPR036465">
    <property type="entry name" value="vWFA_dom_sf"/>
</dbReference>
<evidence type="ECO:0000256" key="1">
    <source>
        <dbReference type="SAM" id="Phobius"/>
    </source>
</evidence>
<dbReference type="RefSeq" id="WP_271917768.1">
    <property type="nucleotide sequence ID" value="NZ_JAQNDO010000001.1"/>
</dbReference>
<sequence length="706" mass="75400">MNILPRLLCTATMAGALLAPRLASADGALRTVLVIDASSSMRGTDPKELRKVAAELFVDLTRSGDELAVVGFDGAARDAMASLVVVRTPDDRAQSKRAVRAVGNDGNWTDFTAGLEGARRLLEAKPRAPGDQDLIVFLTDGRCDPDPQGPLAETTRASGGKARVEQVCQAKVLDDLVPSLGKTRIYAVGLSKSAPRAFLDDLGRRTGGIGVATDRPDELPRLFADIYARLFGSRLSEGASAPSISIPIDEGASSLDLVLVGPPKLGMRLFDPKGAEVSTTGDRPGVYFSDNPAYRLLRLDAPEPGAYRLDVSGGGTGGRYAVLQNLDLHLTFPGLPEVFEIGKSATLKLRLATPGGKAPSKTFLDRHAFSLASVEGVNACDDAALASAAPVPLRPLPDGSFEATITPSKKGALCLLGRMSPGESGVLTREAQSAALRVIPPIHLKAAVATPFGVVKQDGRAVAIISLEGSDVGELIFADIEHEHLENEGNREGMSLSHRDLEIGPATKKEFGINLAVGRDAPPGPREVTLRLVPKKPVGFEDRAVTVRVPVTIVPLTFWERHGRNIQLFLVAFFTFFLVIGLMLPARFRRTAILHYEDRRDPDLPRQAKFPLGAKARAGLYRSARVTIGPMGPMPRGGVVELRAGPGGAVLARPVAGKRATELPREDDFGAGEPREPRLVNGWFRVSPGVKYAIEGTGLVFWWSPR</sequence>
<keyword evidence="1" id="KW-1133">Transmembrane helix</keyword>
<evidence type="ECO:0000313" key="4">
    <source>
        <dbReference type="EMBL" id="MDC0742415.1"/>
    </source>
</evidence>
<evidence type="ECO:0000256" key="2">
    <source>
        <dbReference type="SAM" id="SignalP"/>
    </source>
</evidence>
<evidence type="ECO:0000259" key="3">
    <source>
        <dbReference type="PROSITE" id="PS50234"/>
    </source>
</evidence>
<dbReference type="InterPro" id="IPR051266">
    <property type="entry name" value="CLCR"/>
</dbReference>
<dbReference type="PROSITE" id="PS50234">
    <property type="entry name" value="VWFA"/>
    <property type="match status" value="1"/>
</dbReference>
<evidence type="ECO:0000313" key="5">
    <source>
        <dbReference type="Proteomes" id="UP001221411"/>
    </source>
</evidence>
<dbReference type="InterPro" id="IPR002035">
    <property type="entry name" value="VWF_A"/>
</dbReference>
<name>A0ABT5EKP2_9BACT</name>
<keyword evidence="1" id="KW-0472">Membrane</keyword>
<dbReference type="Pfam" id="PF13519">
    <property type="entry name" value="VWA_2"/>
    <property type="match status" value="1"/>
</dbReference>
<dbReference type="EMBL" id="JAQNDO010000001">
    <property type="protein sequence ID" value="MDC0742415.1"/>
    <property type="molecule type" value="Genomic_DNA"/>
</dbReference>
<organism evidence="4 5">
    <name type="scientific">Polyangium mundeleinium</name>
    <dbReference type="NCBI Taxonomy" id="2995306"/>
    <lineage>
        <taxon>Bacteria</taxon>
        <taxon>Pseudomonadati</taxon>
        <taxon>Myxococcota</taxon>
        <taxon>Polyangia</taxon>
        <taxon>Polyangiales</taxon>
        <taxon>Polyangiaceae</taxon>
        <taxon>Polyangium</taxon>
    </lineage>
</organism>
<feature type="domain" description="VWFA" evidence="3">
    <location>
        <begin position="30"/>
        <end position="226"/>
    </location>
</feature>
<feature type="chain" id="PRO_5047057848" evidence="2">
    <location>
        <begin position="26"/>
        <end position="706"/>
    </location>
</feature>
<dbReference type="Gene3D" id="3.40.50.410">
    <property type="entry name" value="von Willebrand factor, type A domain"/>
    <property type="match status" value="1"/>
</dbReference>
<dbReference type="Proteomes" id="UP001221411">
    <property type="component" value="Unassembled WGS sequence"/>
</dbReference>
<gene>
    <name evidence="4" type="ORF">POL67_13765</name>
</gene>
<dbReference type="SUPFAM" id="SSF53300">
    <property type="entry name" value="vWA-like"/>
    <property type="match status" value="1"/>
</dbReference>
<feature type="transmembrane region" description="Helical" evidence="1">
    <location>
        <begin position="566"/>
        <end position="584"/>
    </location>
</feature>
<keyword evidence="2" id="KW-0732">Signal</keyword>
<dbReference type="PANTHER" id="PTHR10579">
    <property type="entry name" value="CALCIUM-ACTIVATED CHLORIDE CHANNEL REGULATOR"/>
    <property type="match status" value="1"/>
</dbReference>
<dbReference type="CDD" id="cd00198">
    <property type="entry name" value="vWFA"/>
    <property type="match status" value="1"/>
</dbReference>